<dbReference type="HOGENOM" id="CLU_668753_0_0_7"/>
<feature type="domain" description="Glycosyltransferase subfamily 4-like N-terminal" evidence="1">
    <location>
        <begin position="28"/>
        <end position="205"/>
    </location>
</feature>
<comment type="caution">
    <text evidence="2">The sequence shown here is derived from an EMBL/GenBank/DDBJ whole genome shotgun (WGS) entry which is preliminary data.</text>
</comment>
<dbReference type="GO" id="GO:0016757">
    <property type="term" value="F:glycosyltransferase activity"/>
    <property type="evidence" value="ECO:0007669"/>
    <property type="project" value="UniProtKB-ARBA"/>
</dbReference>
<dbReference type="SUPFAM" id="SSF53756">
    <property type="entry name" value="UDP-Glycosyltransferase/glycogen phosphorylase"/>
    <property type="match status" value="1"/>
</dbReference>
<gene>
    <name evidence="2" type="ORF">ETSY1_19355</name>
</gene>
<protein>
    <recommendedName>
        <fullName evidence="1">Glycosyltransferase subfamily 4-like N-terminal domain-containing protein</fullName>
    </recommendedName>
</protein>
<sequence length="439" mass="49169">MPNVLIVSPYFPPANTPDLHRVRLSLGHYASFGWHPAVLAIDARHTKGVNDPLLLSTLPAEVPVTRVNALPITATQRVGIGNAALRALPFLYQAGKQIIKTHDPDLVFISTTQFPTMALGRLWKQRYGVPYMLDLQDPWVYDTPWPGQRRPGLKHRLMRQLHRYLEPWTMRQVDGIMAVTDAYHHTLRQRYPWIPETSCRTIPFGTSQADFDAAATHAAQPPLFSHRNGLIHGLYAGALGPAMHRSCQAICMAFQEGLQQTPDLFSRLRLHFVGTDYAAGDRAVKTIEPIASSMQLGGYIRGSPQRLPYLDTLNLLRQADFLIVPGSSHGHYTASKIYPYILAHKPLLALFHEDSDAVAILRQTQAGEVVTFSSLCDVTQQVQPLVAVWTGMLQRHPAQPRTDWAAFSRYTARELTRQQCRLFDHVIGKSTHAHVPNAA</sequence>
<evidence type="ECO:0000259" key="1">
    <source>
        <dbReference type="Pfam" id="PF13579"/>
    </source>
</evidence>
<dbReference type="InterPro" id="IPR028098">
    <property type="entry name" value="Glyco_trans_4-like_N"/>
</dbReference>
<accession>W4LKS0</accession>
<dbReference type="AlphaFoldDB" id="W4LKS0"/>
<name>W4LKS0_ENTF1</name>
<reference evidence="2 3" key="1">
    <citation type="journal article" date="2014" name="Nature">
        <title>An environmental bacterial taxon with a large and distinct metabolic repertoire.</title>
        <authorList>
            <person name="Wilson M.C."/>
            <person name="Mori T."/>
            <person name="Ruckert C."/>
            <person name="Uria A.R."/>
            <person name="Helf M.J."/>
            <person name="Takada K."/>
            <person name="Gernert C."/>
            <person name="Steffens U.A."/>
            <person name="Heycke N."/>
            <person name="Schmitt S."/>
            <person name="Rinke C."/>
            <person name="Helfrich E.J."/>
            <person name="Brachmann A.O."/>
            <person name="Gurgui C."/>
            <person name="Wakimoto T."/>
            <person name="Kracht M."/>
            <person name="Crusemann M."/>
            <person name="Hentschel U."/>
            <person name="Abe I."/>
            <person name="Matsunaga S."/>
            <person name="Kalinowski J."/>
            <person name="Takeyama H."/>
            <person name="Piel J."/>
        </authorList>
    </citation>
    <scope>NUCLEOTIDE SEQUENCE [LARGE SCALE GENOMIC DNA]</scope>
    <source>
        <strain evidence="3">TSY1</strain>
    </source>
</reference>
<dbReference type="Pfam" id="PF13579">
    <property type="entry name" value="Glyco_trans_4_4"/>
    <property type="match status" value="1"/>
</dbReference>
<keyword evidence="3" id="KW-1185">Reference proteome</keyword>
<dbReference type="Gene3D" id="3.40.50.2000">
    <property type="entry name" value="Glycogen Phosphorylase B"/>
    <property type="match status" value="1"/>
</dbReference>
<proteinExistence type="predicted"/>
<organism evidence="2 3">
    <name type="scientific">Entotheonella factor</name>
    <dbReference type="NCBI Taxonomy" id="1429438"/>
    <lineage>
        <taxon>Bacteria</taxon>
        <taxon>Pseudomonadati</taxon>
        <taxon>Nitrospinota/Tectimicrobiota group</taxon>
        <taxon>Candidatus Tectimicrobiota</taxon>
        <taxon>Candidatus Entotheonellia</taxon>
        <taxon>Candidatus Entotheonellales</taxon>
        <taxon>Candidatus Entotheonellaceae</taxon>
        <taxon>Candidatus Entotheonella</taxon>
    </lineage>
</organism>
<dbReference type="Proteomes" id="UP000019141">
    <property type="component" value="Unassembled WGS sequence"/>
</dbReference>
<evidence type="ECO:0000313" key="2">
    <source>
        <dbReference type="EMBL" id="ETW98280.1"/>
    </source>
</evidence>
<dbReference type="EMBL" id="AZHW01000567">
    <property type="protein sequence ID" value="ETW98280.1"/>
    <property type="molecule type" value="Genomic_DNA"/>
</dbReference>
<evidence type="ECO:0000313" key="3">
    <source>
        <dbReference type="Proteomes" id="UP000019141"/>
    </source>
</evidence>